<organism evidence="2 3">
    <name type="scientific">Hyaloperonospora arabidopsidis (strain Emoy2)</name>
    <name type="common">Downy mildew agent</name>
    <name type="synonym">Peronospora arabidopsidis</name>
    <dbReference type="NCBI Taxonomy" id="559515"/>
    <lineage>
        <taxon>Eukaryota</taxon>
        <taxon>Sar</taxon>
        <taxon>Stramenopiles</taxon>
        <taxon>Oomycota</taxon>
        <taxon>Peronosporomycetes</taxon>
        <taxon>Peronosporales</taxon>
        <taxon>Peronosporaceae</taxon>
        <taxon>Hyaloperonospora</taxon>
    </lineage>
</organism>
<reference evidence="2" key="2">
    <citation type="submission" date="2015-06" db="UniProtKB">
        <authorList>
            <consortium name="EnsemblProtists"/>
        </authorList>
    </citation>
    <scope>IDENTIFICATION</scope>
    <source>
        <strain evidence="2">Emoy2</strain>
    </source>
</reference>
<evidence type="ECO:0000256" key="1">
    <source>
        <dbReference type="SAM" id="MobiDB-lite"/>
    </source>
</evidence>
<dbReference type="VEuPathDB" id="FungiDB:HpaG804919"/>
<evidence type="ECO:0000313" key="3">
    <source>
        <dbReference type="Proteomes" id="UP000011713"/>
    </source>
</evidence>
<dbReference type="Proteomes" id="UP000011713">
    <property type="component" value="Unassembled WGS sequence"/>
</dbReference>
<dbReference type="HOGENOM" id="CLU_2547420_0_0_1"/>
<reference evidence="3" key="1">
    <citation type="journal article" date="2010" name="Science">
        <title>Signatures of adaptation to obligate biotrophy in the Hyaloperonospora arabidopsidis genome.</title>
        <authorList>
            <person name="Baxter L."/>
            <person name="Tripathy S."/>
            <person name="Ishaque N."/>
            <person name="Boot N."/>
            <person name="Cabral A."/>
            <person name="Kemen E."/>
            <person name="Thines M."/>
            <person name="Ah-Fong A."/>
            <person name="Anderson R."/>
            <person name="Badejoko W."/>
            <person name="Bittner-Eddy P."/>
            <person name="Boore J.L."/>
            <person name="Chibucos M.C."/>
            <person name="Coates M."/>
            <person name="Dehal P."/>
            <person name="Delehaunty K."/>
            <person name="Dong S."/>
            <person name="Downton P."/>
            <person name="Dumas B."/>
            <person name="Fabro G."/>
            <person name="Fronick C."/>
            <person name="Fuerstenberg S.I."/>
            <person name="Fulton L."/>
            <person name="Gaulin E."/>
            <person name="Govers F."/>
            <person name="Hughes L."/>
            <person name="Humphray S."/>
            <person name="Jiang R.H."/>
            <person name="Judelson H."/>
            <person name="Kamoun S."/>
            <person name="Kyung K."/>
            <person name="Meijer H."/>
            <person name="Minx P."/>
            <person name="Morris P."/>
            <person name="Nelson J."/>
            <person name="Phuntumart V."/>
            <person name="Qutob D."/>
            <person name="Rehmany A."/>
            <person name="Rougon-Cardoso A."/>
            <person name="Ryden P."/>
            <person name="Torto-Alalibo T."/>
            <person name="Studholme D."/>
            <person name="Wang Y."/>
            <person name="Win J."/>
            <person name="Wood J."/>
            <person name="Clifton S.W."/>
            <person name="Rogers J."/>
            <person name="Van den Ackerveken G."/>
            <person name="Jones J.D."/>
            <person name="McDowell J.M."/>
            <person name="Beynon J."/>
            <person name="Tyler B.M."/>
        </authorList>
    </citation>
    <scope>NUCLEOTIDE SEQUENCE [LARGE SCALE GENOMIC DNA]</scope>
    <source>
        <strain evidence="3">Emoy2</strain>
    </source>
</reference>
<sequence length="83" mass="10265">MQSLARSWKGVSEDLTRSWPRRRRLHHRHDHLREGREARPDRGPRRRRAEAQERFMKLHDYCVTDLTRLIWRRKAFMAFRGTL</sequence>
<dbReference type="EnsemblProtists" id="HpaT804919">
    <property type="protein sequence ID" value="HpaP804919"/>
    <property type="gene ID" value="HpaG804919"/>
</dbReference>
<dbReference type="InParanoid" id="M4BF50"/>
<evidence type="ECO:0000313" key="2">
    <source>
        <dbReference type="EnsemblProtists" id="HpaP804919"/>
    </source>
</evidence>
<dbReference type="EMBL" id="JH598194">
    <property type="status" value="NOT_ANNOTATED_CDS"/>
    <property type="molecule type" value="Genomic_DNA"/>
</dbReference>
<proteinExistence type="predicted"/>
<name>M4BF50_HYAAE</name>
<feature type="compositionally biased region" description="Basic and acidic residues" evidence="1">
    <location>
        <begin position="31"/>
        <end position="49"/>
    </location>
</feature>
<protein>
    <submittedName>
        <fullName evidence="2">Uncharacterized protein</fullName>
    </submittedName>
</protein>
<feature type="region of interest" description="Disordered" evidence="1">
    <location>
        <begin position="29"/>
        <end position="49"/>
    </location>
</feature>
<keyword evidence="3" id="KW-1185">Reference proteome</keyword>
<dbReference type="AlphaFoldDB" id="M4BF50"/>
<accession>M4BF50</accession>